<dbReference type="Gene3D" id="3.10.180.10">
    <property type="entry name" value="2,3-Dihydroxybiphenyl 1,2-Dioxygenase, domain 1"/>
    <property type="match status" value="1"/>
</dbReference>
<reference evidence="2 3" key="1">
    <citation type="submission" date="2018-11" db="EMBL/GenBank/DDBJ databases">
        <title>Microbial catabolism of amino acid.</title>
        <authorList>
            <person name="Hibi M."/>
            <person name="Ogawa J."/>
        </authorList>
    </citation>
    <scope>NUCLEOTIDE SEQUENCE [LARGE SCALE GENOMIC DNA]</scope>
    <source>
        <strain evidence="2 3">C31-06</strain>
    </source>
</reference>
<dbReference type="PANTHER" id="PTHR36437">
    <property type="entry name" value="GLYOXALASE/BLEOMYCIN RESISTANCE PROTEIN/DIOXYGENASE"/>
    <property type="match status" value="1"/>
</dbReference>
<dbReference type="PANTHER" id="PTHR36437:SF2">
    <property type="entry name" value="GLYOXALASE_BLEOMYCIN RESISTANCE PROTEIN_DIOXYGENASE"/>
    <property type="match status" value="1"/>
</dbReference>
<accession>A0A402CE24</accession>
<evidence type="ECO:0000259" key="1">
    <source>
        <dbReference type="PROSITE" id="PS51819"/>
    </source>
</evidence>
<dbReference type="SUPFAM" id="SSF54593">
    <property type="entry name" value="Glyoxalase/Bleomycin resistance protein/Dihydroxybiphenyl dioxygenase"/>
    <property type="match status" value="1"/>
</dbReference>
<feature type="domain" description="VOC" evidence="1">
    <location>
        <begin position="21"/>
        <end position="139"/>
    </location>
</feature>
<dbReference type="EMBL" id="BHYM01000047">
    <property type="protein sequence ID" value="GCE41846.1"/>
    <property type="molecule type" value="Genomic_DNA"/>
</dbReference>
<evidence type="ECO:0000313" key="3">
    <source>
        <dbReference type="Proteomes" id="UP000287519"/>
    </source>
</evidence>
<gene>
    <name evidence="2" type="ORF">Rhow_005505</name>
</gene>
<sequence>MTPADGEVDGMTEDGKTHINGVHTVAVPVTDQDRSLEFYVGTLGFERRMDAEFSPGQRWVEVAPPGSATSIALVPTRDGVPAGVETGIRLTTSDADADHATLSASGVDVDAEVLRMGDYVPPMFYFRDPDGNKLVIVEVG</sequence>
<dbReference type="Proteomes" id="UP000287519">
    <property type="component" value="Unassembled WGS sequence"/>
</dbReference>
<dbReference type="Pfam" id="PF00903">
    <property type="entry name" value="Glyoxalase"/>
    <property type="match status" value="1"/>
</dbReference>
<dbReference type="AlphaFoldDB" id="A0A402CE24"/>
<organism evidence="2 3">
    <name type="scientific">Rhodococcus wratislaviensis</name>
    <name type="common">Tsukamurella wratislaviensis</name>
    <dbReference type="NCBI Taxonomy" id="44752"/>
    <lineage>
        <taxon>Bacteria</taxon>
        <taxon>Bacillati</taxon>
        <taxon>Actinomycetota</taxon>
        <taxon>Actinomycetes</taxon>
        <taxon>Mycobacteriales</taxon>
        <taxon>Nocardiaceae</taxon>
        <taxon>Rhodococcus</taxon>
    </lineage>
</organism>
<proteinExistence type="predicted"/>
<dbReference type="InterPro" id="IPR029068">
    <property type="entry name" value="Glyas_Bleomycin-R_OHBP_Dase"/>
</dbReference>
<protein>
    <recommendedName>
        <fullName evidence="1">VOC domain-containing protein</fullName>
    </recommendedName>
</protein>
<dbReference type="InterPro" id="IPR004360">
    <property type="entry name" value="Glyas_Fos-R_dOase_dom"/>
</dbReference>
<evidence type="ECO:0000313" key="2">
    <source>
        <dbReference type="EMBL" id="GCE41846.1"/>
    </source>
</evidence>
<name>A0A402CE24_RHOWR</name>
<dbReference type="InterPro" id="IPR037523">
    <property type="entry name" value="VOC_core"/>
</dbReference>
<comment type="caution">
    <text evidence="2">The sequence shown here is derived from an EMBL/GenBank/DDBJ whole genome shotgun (WGS) entry which is preliminary data.</text>
</comment>
<dbReference type="PROSITE" id="PS51819">
    <property type="entry name" value="VOC"/>
    <property type="match status" value="1"/>
</dbReference>
<keyword evidence="3" id="KW-1185">Reference proteome</keyword>